<dbReference type="Gene3D" id="1.25.40.20">
    <property type="entry name" value="Ankyrin repeat-containing domain"/>
    <property type="match status" value="5"/>
</dbReference>
<evidence type="ECO:0000256" key="2">
    <source>
        <dbReference type="ARBA" id="ARBA00023043"/>
    </source>
</evidence>
<dbReference type="PANTHER" id="PTHR24178:SF9">
    <property type="entry name" value="ANK_REP_REGION DOMAIN-CONTAINING PROTEIN"/>
    <property type="match status" value="1"/>
</dbReference>
<feature type="repeat" description="ANK" evidence="3">
    <location>
        <begin position="586"/>
        <end position="618"/>
    </location>
</feature>
<dbReference type="InterPro" id="IPR002110">
    <property type="entry name" value="Ankyrin_rpt"/>
</dbReference>
<feature type="repeat" description="ANK" evidence="3">
    <location>
        <begin position="284"/>
        <end position="316"/>
    </location>
</feature>
<sequence>MMYSYDDEFDVNVDIDTDEGDDFDDNDFEHAKVLSNPEKLEKLKSLREKIDWKVDKELRKFIHQIRPLLKHRKGPLPDLRDIFRPEEIDQLITQIVTHPKLINKRKYPGKRFIDFVIATGYKDRPKVDEDGETESPIRTTPVHWIVRRRFPDWEYVVRKLFRIYDRFDVNYVDELDRTHFHVACMSECDYVVEKFLQSGQVQINAQDKLGNAPLHMMLRFGIDGRDLLKLLLRSGANPNLKNFKGSTPLHIMRKRFRYDSLVETFFKVNKKIDQLVEVNAQDKLGNTPLHLALESGNKEMTEWLLSRGADLNLTNEEGSTPLHMVCQNSGNHDTMEIWRTHCEVKNKISQWVEVNAQNKLGNTPLHLALESCNKEMTEWLLSRGADLNLANEEGLTPFHILCQNSGNGDIMEIWWTHLEVKNEISQWVEVNAQDKLGNTPLHYALNDSCDRYLIKLLLRNGADVNLANEERSTPLHFICQNFQDMLVGIIFEVINKFDQLVEVNAQDKLGNTPLHLALKFARFSMNKTKLECLLENGADANLDNKEGSTPLHIICSRRMDDDLPLVFFEVCDEVDRMVEVDARDKKGRTPLQLAVANLLPFVVGVLLQHGADLSSFTFPAENCFVEVLERTSLEEISIFKSRVASSALAVVESLEKGGYELDRSDALTIMKLFAIYGLFDKSADLEKSWYDDEKFVENAKKISLCPGHGLIEKYVFLRYSKHACTLFHEISNRPKLSLYDLTRLRPEEAEKQIVYPDILEFVRQYDSKFPDSHSEDCAVHLCEKLSKKFFRQWALDAFYELIHERLTPEGSSSGKTRRLKRSCSTFDHTHVSSIALDTILRKSRYVYDK</sequence>
<keyword evidence="2 3" id="KW-0040">ANK repeat</keyword>
<dbReference type="Proteomes" id="UP000479190">
    <property type="component" value="Unassembled WGS sequence"/>
</dbReference>
<feature type="repeat" description="ANK" evidence="3">
    <location>
        <begin position="360"/>
        <end position="392"/>
    </location>
</feature>
<name>A0A6H5IML9_9HYME</name>
<keyword evidence="1" id="KW-0677">Repeat</keyword>
<dbReference type="Pfam" id="PF12796">
    <property type="entry name" value="Ank_2"/>
    <property type="match status" value="4"/>
</dbReference>
<evidence type="ECO:0000256" key="1">
    <source>
        <dbReference type="ARBA" id="ARBA00022737"/>
    </source>
</evidence>
<evidence type="ECO:0000313" key="5">
    <source>
        <dbReference type="Proteomes" id="UP000479190"/>
    </source>
</evidence>
<protein>
    <submittedName>
        <fullName evidence="4">Uncharacterized protein</fullName>
    </submittedName>
</protein>
<feature type="repeat" description="ANK" evidence="3">
    <location>
        <begin position="436"/>
        <end position="469"/>
    </location>
</feature>
<reference evidence="4 5" key="1">
    <citation type="submission" date="2020-02" db="EMBL/GenBank/DDBJ databases">
        <authorList>
            <person name="Ferguson B K."/>
        </authorList>
    </citation>
    <scope>NUCLEOTIDE SEQUENCE [LARGE SCALE GENOMIC DNA]</scope>
</reference>
<dbReference type="AlphaFoldDB" id="A0A6H5IML9"/>
<dbReference type="PANTHER" id="PTHR24178">
    <property type="entry name" value="MOLTING PROTEIN MLT-4"/>
    <property type="match status" value="1"/>
</dbReference>
<dbReference type="SUPFAM" id="SSF48403">
    <property type="entry name" value="Ankyrin repeat"/>
    <property type="match status" value="1"/>
</dbReference>
<evidence type="ECO:0000256" key="3">
    <source>
        <dbReference type="PROSITE-ProRule" id="PRU00023"/>
    </source>
</evidence>
<dbReference type="PROSITE" id="PS50088">
    <property type="entry name" value="ANK_REPEAT"/>
    <property type="match status" value="6"/>
</dbReference>
<evidence type="ECO:0000313" key="4">
    <source>
        <dbReference type="EMBL" id="CAB0038441.1"/>
    </source>
</evidence>
<keyword evidence="5" id="KW-1185">Reference proteome</keyword>
<feature type="repeat" description="ANK" evidence="3">
    <location>
        <begin position="209"/>
        <end position="243"/>
    </location>
</feature>
<gene>
    <name evidence="4" type="ORF">TBRA_LOCUS10222</name>
</gene>
<dbReference type="PRINTS" id="PR01415">
    <property type="entry name" value="ANKYRIN"/>
</dbReference>
<dbReference type="SMART" id="SM00248">
    <property type="entry name" value="ANK"/>
    <property type="match status" value="10"/>
</dbReference>
<feature type="repeat" description="ANK" evidence="3">
    <location>
        <begin position="509"/>
        <end position="545"/>
    </location>
</feature>
<proteinExistence type="predicted"/>
<dbReference type="PROSITE" id="PS50297">
    <property type="entry name" value="ANK_REP_REGION"/>
    <property type="match status" value="6"/>
</dbReference>
<dbReference type="EMBL" id="CADCXV010000906">
    <property type="protein sequence ID" value="CAB0038441.1"/>
    <property type="molecule type" value="Genomic_DNA"/>
</dbReference>
<accession>A0A6H5IML9</accession>
<dbReference type="OrthoDB" id="6593077at2759"/>
<organism evidence="4 5">
    <name type="scientific">Trichogramma brassicae</name>
    <dbReference type="NCBI Taxonomy" id="86971"/>
    <lineage>
        <taxon>Eukaryota</taxon>
        <taxon>Metazoa</taxon>
        <taxon>Ecdysozoa</taxon>
        <taxon>Arthropoda</taxon>
        <taxon>Hexapoda</taxon>
        <taxon>Insecta</taxon>
        <taxon>Pterygota</taxon>
        <taxon>Neoptera</taxon>
        <taxon>Endopterygota</taxon>
        <taxon>Hymenoptera</taxon>
        <taxon>Apocrita</taxon>
        <taxon>Proctotrupomorpha</taxon>
        <taxon>Chalcidoidea</taxon>
        <taxon>Trichogrammatidae</taxon>
        <taxon>Trichogramma</taxon>
    </lineage>
</organism>
<dbReference type="InterPro" id="IPR036770">
    <property type="entry name" value="Ankyrin_rpt-contain_sf"/>
</dbReference>